<evidence type="ECO:0000313" key="2">
    <source>
        <dbReference type="EMBL" id="VVD06025.1"/>
    </source>
</evidence>
<keyword evidence="3" id="KW-1185">Reference proteome</keyword>
<gene>
    <name evidence="2" type="ORF">LSINAPIS_LOCUS15460</name>
</gene>
<accession>A0A5E4R613</accession>
<evidence type="ECO:0000313" key="3">
    <source>
        <dbReference type="Proteomes" id="UP000324832"/>
    </source>
</evidence>
<name>A0A5E4R613_9NEOP</name>
<dbReference type="AlphaFoldDB" id="A0A5E4R613"/>
<reference evidence="2 3" key="1">
    <citation type="submission" date="2017-07" db="EMBL/GenBank/DDBJ databases">
        <authorList>
            <person name="Talla V."/>
            <person name="Backstrom N."/>
        </authorList>
    </citation>
    <scope>NUCLEOTIDE SEQUENCE [LARGE SCALE GENOMIC DNA]</scope>
</reference>
<dbReference type="EMBL" id="FZQP02007060">
    <property type="protein sequence ID" value="VVD06025.1"/>
    <property type="molecule type" value="Genomic_DNA"/>
</dbReference>
<sequence>MNLGSLKKNYLNYVDGIILIKNYGGLSLENSFCLHNIIANVTCSIDSSFHIGNYLIICTDLLCIIFFTLPIIIINITLETKKIYIIKIQILFFFIKNRAYHPYKLKTC</sequence>
<keyword evidence="1" id="KW-0472">Membrane</keyword>
<proteinExistence type="predicted"/>
<keyword evidence="1" id="KW-0812">Transmembrane</keyword>
<evidence type="ECO:0000256" key="1">
    <source>
        <dbReference type="SAM" id="Phobius"/>
    </source>
</evidence>
<protein>
    <submittedName>
        <fullName evidence="2">Uncharacterized protein</fullName>
    </submittedName>
</protein>
<keyword evidence="1" id="KW-1133">Transmembrane helix</keyword>
<organism evidence="2 3">
    <name type="scientific">Leptidea sinapis</name>
    <dbReference type="NCBI Taxonomy" id="189913"/>
    <lineage>
        <taxon>Eukaryota</taxon>
        <taxon>Metazoa</taxon>
        <taxon>Ecdysozoa</taxon>
        <taxon>Arthropoda</taxon>
        <taxon>Hexapoda</taxon>
        <taxon>Insecta</taxon>
        <taxon>Pterygota</taxon>
        <taxon>Neoptera</taxon>
        <taxon>Endopterygota</taxon>
        <taxon>Lepidoptera</taxon>
        <taxon>Glossata</taxon>
        <taxon>Ditrysia</taxon>
        <taxon>Papilionoidea</taxon>
        <taxon>Pieridae</taxon>
        <taxon>Dismorphiinae</taxon>
        <taxon>Leptidea</taxon>
    </lineage>
</organism>
<dbReference type="Proteomes" id="UP000324832">
    <property type="component" value="Unassembled WGS sequence"/>
</dbReference>
<feature type="transmembrane region" description="Helical" evidence="1">
    <location>
        <begin position="54"/>
        <end position="78"/>
    </location>
</feature>